<dbReference type="EMBL" id="SGPK01000088">
    <property type="protein sequence ID" value="THH08765.1"/>
    <property type="molecule type" value="Genomic_DNA"/>
</dbReference>
<keyword evidence="1" id="KW-0472">Membrane</keyword>
<dbReference type="AlphaFoldDB" id="A0A4S4LB54"/>
<feature type="transmembrane region" description="Helical" evidence="1">
    <location>
        <begin position="47"/>
        <end position="64"/>
    </location>
</feature>
<organism evidence="2 3">
    <name type="scientific">Phellinidium pouzarii</name>
    <dbReference type="NCBI Taxonomy" id="167371"/>
    <lineage>
        <taxon>Eukaryota</taxon>
        <taxon>Fungi</taxon>
        <taxon>Dikarya</taxon>
        <taxon>Basidiomycota</taxon>
        <taxon>Agaricomycotina</taxon>
        <taxon>Agaricomycetes</taxon>
        <taxon>Hymenochaetales</taxon>
        <taxon>Hymenochaetaceae</taxon>
        <taxon>Phellinidium</taxon>
    </lineage>
</organism>
<evidence type="ECO:0000256" key="1">
    <source>
        <dbReference type="SAM" id="Phobius"/>
    </source>
</evidence>
<feature type="transmembrane region" description="Helical" evidence="1">
    <location>
        <begin position="201"/>
        <end position="222"/>
    </location>
</feature>
<keyword evidence="1" id="KW-0812">Transmembrane</keyword>
<evidence type="ECO:0000313" key="3">
    <source>
        <dbReference type="Proteomes" id="UP000308199"/>
    </source>
</evidence>
<feature type="transmembrane region" description="Helical" evidence="1">
    <location>
        <begin position="161"/>
        <end position="181"/>
    </location>
</feature>
<name>A0A4S4LB54_9AGAM</name>
<keyword evidence="1" id="KW-1133">Transmembrane helix</keyword>
<feature type="transmembrane region" description="Helical" evidence="1">
    <location>
        <begin position="23"/>
        <end position="41"/>
    </location>
</feature>
<feature type="transmembrane region" description="Helical" evidence="1">
    <location>
        <begin position="105"/>
        <end position="124"/>
    </location>
</feature>
<comment type="caution">
    <text evidence="2">The sequence shown here is derived from an EMBL/GenBank/DDBJ whole genome shotgun (WGS) entry which is preliminary data.</text>
</comment>
<proteinExistence type="predicted"/>
<gene>
    <name evidence="2" type="ORF">EW145_g2481</name>
</gene>
<feature type="transmembrane region" description="Helical" evidence="1">
    <location>
        <begin position="71"/>
        <end position="93"/>
    </location>
</feature>
<evidence type="ECO:0000313" key="2">
    <source>
        <dbReference type="EMBL" id="THH08765.1"/>
    </source>
</evidence>
<accession>A0A4S4LB54</accession>
<reference evidence="2 3" key="1">
    <citation type="submission" date="2019-02" db="EMBL/GenBank/DDBJ databases">
        <title>Genome sequencing of the rare red list fungi Phellinidium pouzarii.</title>
        <authorList>
            <person name="Buettner E."/>
            <person name="Kellner H."/>
        </authorList>
    </citation>
    <scope>NUCLEOTIDE SEQUENCE [LARGE SCALE GENOMIC DNA]</scope>
    <source>
        <strain evidence="2 3">DSM 108285</strain>
    </source>
</reference>
<dbReference type="Proteomes" id="UP000308199">
    <property type="component" value="Unassembled WGS sequence"/>
</dbReference>
<keyword evidence="3" id="KW-1185">Reference proteome</keyword>
<sequence>MSSICVNGTLPGRPDIEGIGTRIATYLQLLLAIFTIAFSPGRSCFDSWWALLVTSLGLQFAAIAQRTSLTLFHALIVTWVAFPIFAMSWAYIFFHWREAAMPSEILLATHVHGFVFVGFGLWIWSSAPSFGVCPDLNGSMQFVILGKSVHPLGTYIPSRTAALMTVTIFNIIMLALSIWTVETLLIRNVTGMSRAEDSSWTIGQISALILLLGPLFTFSRVVRSLIWSSHGTYGGNNQEHIPLRMGAPPELVDEKRESVRRLRPSRFSY</sequence>
<protein>
    <submittedName>
        <fullName evidence="2">Uncharacterized protein</fullName>
    </submittedName>
</protein>
<dbReference type="OrthoDB" id="5427664at2759"/>